<keyword evidence="1" id="KW-0812">Transmembrane</keyword>
<proteinExistence type="predicted"/>
<evidence type="ECO:0000313" key="2">
    <source>
        <dbReference type="EMBL" id="EMY22329.1"/>
    </source>
</evidence>
<comment type="caution">
    <text evidence="2">The sequence shown here is derived from an EMBL/GenBank/DDBJ whole genome shotgun (WGS) entry which is preliminary data.</text>
</comment>
<keyword evidence="1" id="KW-1133">Transmembrane helix</keyword>
<evidence type="ECO:0000313" key="3">
    <source>
        <dbReference type="Proteomes" id="UP000012220"/>
    </source>
</evidence>
<organism evidence="2 3">
    <name type="scientific">Leptospira interrogans serovar Australis str. 200703203</name>
    <dbReference type="NCBI Taxonomy" id="1085541"/>
    <lineage>
        <taxon>Bacteria</taxon>
        <taxon>Pseudomonadati</taxon>
        <taxon>Spirochaetota</taxon>
        <taxon>Spirochaetia</taxon>
        <taxon>Leptospirales</taxon>
        <taxon>Leptospiraceae</taxon>
        <taxon>Leptospira</taxon>
    </lineage>
</organism>
<reference evidence="2 3" key="1">
    <citation type="submission" date="2013-02" db="EMBL/GenBank/DDBJ databases">
        <authorList>
            <person name="Harkins D.M."/>
            <person name="Durkin A.S."/>
            <person name="Brinkac L.M."/>
            <person name="Haft D.H."/>
            <person name="Selengut J.D."/>
            <person name="Sanka R."/>
            <person name="DePew J."/>
            <person name="Purushe J."/>
            <person name="Picardeau M."/>
            <person name="Werts C."/>
            <person name="Goarant C."/>
            <person name="Vinetz J.M."/>
            <person name="Sutton G.G."/>
            <person name="Nierman W.C."/>
            <person name="Fouts D.E."/>
        </authorList>
    </citation>
    <scope>NUCLEOTIDE SEQUENCE [LARGE SCALE GENOMIC DNA]</scope>
    <source>
        <strain evidence="2 3">200703203</strain>
    </source>
</reference>
<dbReference type="EMBL" id="AHNY02000311">
    <property type="protein sequence ID" value="EMY22329.1"/>
    <property type="molecule type" value="Genomic_DNA"/>
</dbReference>
<dbReference type="Proteomes" id="UP000012220">
    <property type="component" value="Unassembled WGS sequence"/>
</dbReference>
<name>N1UF91_LEPIR</name>
<evidence type="ECO:0000256" key="1">
    <source>
        <dbReference type="SAM" id="Phobius"/>
    </source>
</evidence>
<sequence length="37" mass="4331">MIMLKERSQTFKLIFTILDFSNALFSGILAFVLDFIF</sequence>
<keyword evidence="1" id="KW-0472">Membrane</keyword>
<accession>N1UF91</accession>
<gene>
    <name evidence="2" type="ORF">LEP1GSC115_3769</name>
</gene>
<dbReference type="BioCyc" id="LINT1085541:G11IQ-2942-MONOMER"/>
<feature type="transmembrane region" description="Helical" evidence="1">
    <location>
        <begin position="12"/>
        <end position="33"/>
    </location>
</feature>
<dbReference type="AlphaFoldDB" id="N1UF91"/>
<protein>
    <submittedName>
        <fullName evidence="2">Uncharacterized protein</fullName>
    </submittedName>
</protein>